<feature type="transmembrane region" description="Helical" evidence="12">
    <location>
        <begin position="610"/>
        <end position="629"/>
    </location>
</feature>
<feature type="signal peptide" evidence="10">
    <location>
        <begin position="1"/>
        <end position="33"/>
    </location>
</feature>
<evidence type="ECO:0000259" key="13">
    <source>
        <dbReference type="PROSITE" id="PS50847"/>
    </source>
</evidence>
<evidence type="ECO:0000313" key="14">
    <source>
        <dbReference type="EMBL" id="ASE35558.1"/>
    </source>
</evidence>
<feature type="compositionally biased region" description="Basic and acidic residues" evidence="11">
    <location>
        <begin position="420"/>
        <end position="444"/>
    </location>
</feature>
<dbReference type="Pfam" id="PF00746">
    <property type="entry name" value="Gram_pos_anchor"/>
    <property type="match status" value="1"/>
</dbReference>
<evidence type="ECO:0000256" key="3">
    <source>
        <dbReference type="ARBA" id="ARBA00022512"/>
    </source>
</evidence>
<feature type="compositionally biased region" description="Polar residues" evidence="11">
    <location>
        <begin position="73"/>
        <end position="88"/>
    </location>
</feature>
<dbReference type="InterPro" id="IPR009003">
    <property type="entry name" value="Peptidase_S1_PA"/>
</dbReference>
<keyword evidence="12" id="KW-0472">Membrane</keyword>
<gene>
    <name evidence="14" type="ORF">CEP64_13520</name>
</gene>
<dbReference type="SUPFAM" id="SSF50494">
    <property type="entry name" value="Trypsin-like serine proteases"/>
    <property type="match status" value="1"/>
</dbReference>
<dbReference type="NCBIfam" id="TIGR01167">
    <property type="entry name" value="LPXTG_anchor"/>
    <property type="match status" value="1"/>
</dbReference>
<keyword evidence="5 10" id="KW-0645">Protease</keyword>
<evidence type="ECO:0000256" key="6">
    <source>
        <dbReference type="ARBA" id="ARBA00022729"/>
    </source>
</evidence>
<evidence type="ECO:0000256" key="12">
    <source>
        <dbReference type="SAM" id="Phobius"/>
    </source>
</evidence>
<dbReference type="EMBL" id="CP022046">
    <property type="protein sequence ID" value="ASE35558.1"/>
    <property type="molecule type" value="Genomic_DNA"/>
</dbReference>
<dbReference type="Proteomes" id="UP000197058">
    <property type="component" value="Chromosome"/>
</dbReference>
<feature type="region of interest" description="Disordered" evidence="11">
    <location>
        <begin position="393"/>
        <end position="452"/>
    </location>
</feature>
<keyword evidence="7 10" id="KW-0378">Hydrolase</keyword>
<dbReference type="Pfam" id="PF00089">
    <property type="entry name" value="Trypsin"/>
    <property type="match status" value="1"/>
</dbReference>
<dbReference type="Gene3D" id="2.40.10.10">
    <property type="entry name" value="Trypsin-like serine proteases"/>
    <property type="match status" value="2"/>
</dbReference>
<keyword evidence="12" id="KW-1133">Transmembrane helix</keyword>
<keyword evidence="12" id="KW-0812">Transmembrane</keyword>
<evidence type="ECO:0000256" key="11">
    <source>
        <dbReference type="SAM" id="MobiDB-lite"/>
    </source>
</evidence>
<keyword evidence="9" id="KW-0572">Peptidoglycan-anchor</keyword>
<name>A0AAI8DL68_MAMSC</name>
<keyword evidence="3" id="KW-0134">Cell wall</keyword>
<feature type="region of interest" description="Disordered" evidence="11">
    <location>
        <begin position="480"/>
        <end position="609"/>
    </location>
</feature>
<feature type="compositionally biased region" description="Basic and acidic residues" evidence="11">
    <location>
        <begin position="497"/>
        <end position="561"/>
    </location>
</feature>
<dbReference type="GO" id="GO:0006508">
    <property type="term" value="P:proteolysis"/>
    <property type="evidence" value="ECO:0007669"/>
    <property type="project" value="UniProtKB-KW"/>
</dbReference>
<protein>
    <recommendedName>
        <fullName evidence="10">Serine protease</fullName>
        <ecNumber evidence="10">3.4.21.-</ecNumber>
    </recommendedName>
</protein>
<reference evidence="15" key="1">
    <citation type="submission" date="2017-06" db="EMBL/GenBank/DDBJ databases">
        <title>FDA dAtabase for Regulatory Grade micrObial Sequences (FDA-ARGOS): Supporting development and validation of Infectious Disease Dx tests.</title>
        <authorList>
            <person name="Goldberg B."/>
            <person name="Campos J."/>
            <person name="Tallon L."/>
            <person name="Sadzewicz L."/>
            <person name="Sengamalay N."/>
            <person name="Ott S."/>
            <person name="Godinez A."/>
            <person name="Nagaraj S."/>
            <person name="Vavikolanu K."/>
            <person name="Nadendla S."/>
            <person name="George J."/>
            <person name="Geyer C."/>
            <person name="Sichtig H."/>
        </authorList>
    </citation>
    <scope>NUCLEOTIDE SEQUENCE [LARGE SCALE GENOMIC DNA]</scope>
    <source>
        <strain evidence="15">FDAARGOS_285</strain>
    </source>
</reference>
<dbReference type="KEGG" id="sscu:CEP64_13520"/>
<evidence type="ECO:0000256" key="7">
    <source>
        <dbReference type="ARBA" id="ARBA00022801"/>
    </source>
</evidence>
<feature type="compositionally biased region" description="Polar residues" evidence="11">
    <location>
        <begin position="35"/>
        <end position="51"/>
    </location>
</feature>
<feature type="region of interest" description="Disordered" evidence="11">
    <location>
        <begin position="35"/>
        <end position="150"/>
    </location>
</feature>
<feature type="compositionally biased region" description="Low complexity" evidence="11">
    <location>
        <begin position="397"/>
        <end position="419"/>
    </location>
</feature>
<feature type="compositionally biased region" description="Basic and acidic residues" evidence="11">
    <location>
        <begin position="585"/>
        <end position="598"/>
    </location>
</feature>
<dbReference type="InterPro" id="IPR019931">
    <property type="entry name" value="LPXTG_anchor"/>
</dbReference>
<evidence type="ECO:0000256" key="8">
    <source>
        <dbReference type="ARBA" id="ARBA00022825"/>
    </source>
</evidence>
<feature type="domain" description="Gram-positive cocci surface proteins LPxTG" evidence="13">
    <location>
        <begin position="602"/>
        <end position="636"/>
    </location>
</feature>
<proteinExistence type="inferred from homology"/>
<dbReference type="EC" id="3.4.21.-" evidence="10"/>
<feature type="compositionally biased region" description="Low complexity" evidence="11">
    <location>
        <begin position="95"/>
        <end position="119"/>
    </location>
</feature>
<comment type="subcellular location">
    <subcellularLocation>
        <location evidence="1">Secreted</location>
        <location evidence="1">Cell wall</location>
        <topology evidence="1">Peptidoglycan-anchor</topology>
    </subcellularLocation>
</comment>
<evidence type="ECO:0000256" key="4">
    <source>
        <dbReference type="ARBA" id="ARBA00022525"/>
    </source>
</evidence>
<dbReference type="InterPro" id="IPR008256">
    <property type="entry name" value="Peptidase_S1B"/>
</dbReference>
<evidence type="ECO:0000256" key="5">
    <source>
        <dbReference type="ARBA" id="ARBA00022670"/>
    </source>
</evidence>
<feature type="compositionally biased region" description="Polar residues" evidence="11">
    <location>
        <begin position="574"/>
        <end position="584"/>
    </location>
</feature>
<evidence type="ECO:0000256" key="1">
    <source>
        <dbReference type="ARBA" id="ARBA00004168"/>
    </source>
</evidence>
<dbReference type="InterPro" id="IPR001254">
    <property type="entry name" value="Trypsin_dom"/>
</dbReference>
<organism evidence="14 15">
    <name type="scientific">Mammaliicoccus sciuri</name>
    <name type="common">Staphylococcus sciuri</name>
    <dbReference type="NCBI Taxonomy" id="1296"/>
    <lineage>
        <taxon>Bacteria</taxon>
        <taxon>Bacillati</taxon>
        <taxon>Bacillota</taxon>
        <taxon>Bacilli</taxon>
        <taxon>Bacillales</taxon>
        <taxon>Staphylococcaceae</taxon>
        <taxon>Mammaliicoccus</taxon>
    </lineage>
</organism>
<dbReference type="GO" id="GO:0004252">
    <property type="term" value="F:serine-type endopeptidase activity"/>
    <property type="evidence" value="ECO:0007669"/>
    <property type="project" value="InterPro"/>
</dbReference>
<dbReference type="InterPro" id="IPR043504">
    <property type="entry name" value="Peptidase_S1_PA_chymotrypsin"/>
</dbReference>
<sequence length="636" mass="70928">MNKNFINFRTGLVKLPVIIAGVFFLSHPTVTHASENNNLIEESPKASQTNKQETENKDTSSTLSNTSKEDYSTTKASTDTNNVDTTSEGNKETISNKSKTSDSNTQNTSQNDNSKNTNKPNVPTGSFRYFSPSVEDNVNYDKTQDPNYDEEGYLKDTRRMQENYEVDNRTAYIRVENANYKGEIESLKGGEGSGAYIGKNYFLTAAHVIYDNNYPRQYLTGGYLIPGKHGNWEPFGKYKIKAFYVPDKYIASPLRKYDIGIIEVDPEPIVDADGHPPREELDELRPFNIKVYTDDLIGKKVQTQGYPIDKNVNSINQWTNLGTIVQKQKQGNIEYSMDNSAGQSGSPVYLEDNNDEIIAVHSYGTRGNKYGTLGTPITQEIYDWIQSILNRVPDSGSNVSNDNSDNDNNNNNNNDNDVTTSDKPDDNNYTSDLDKSDNDNDVNHSDASSTNNDFAINKSLINKNKLKNSTIININKVSNNKTDELPKSDNNSVKPTEQPKSDDNSVKPAEQPKSDDNSVKPAEQPKSDDNSVKPTEQPKSDDNSVKPAEQPKAHNTSKLEAKVIQIKNTDKAVNDTQITTSQPSHEAKAETQSDDKQENTQLPKTGENEAISTTLFGTLFAMLGSLLFFRKRKTDK</sequence>
<evidence type="ECO:0000256" key="10">
    <source>
        <dbReference type="RuleBase" id="RU004296"/>
    </source>
</evidence>
<dbReference type="PROSITE" id="PS50847">
    <property type="entry name" value="GRAM_POS_ANCHORING"/>
    <property type="match status" value="1"/>
</dbReference>
<comment type="similarity">
    <text evidence="2 10">Belongs to the peptidase S1B family.</text>
</comment>
<accession>A0AAI8DL68</accession>
<dbReference type="AlphaFoldDB" id="A0AAI8DL68"/>
<evidence type="ECO:0000256" key="9">
    <source>
        <dbReference type="ARBA" id="ARBA00023088"/>
    </source>
</evidence>
<keyword evidence="6 10" id="KW-0732">Signal</keyword>
<dbReference type="RefSeq" id="WP_088592718.1">
    <property type="nucleotide sequence ID" value="NZ_CP022046.2"/>
</dbReference>
<evidence type="ECO:0000256" key="2">
    <source>
        <dbReference type="ARBA" id="ARBA00008764"/>
    </source>
</evidence>
<dbReference type="PRINTS" id="PR00839">
    <property type="entry name" value="V8PROTEASE"/>
</dbReference>
<evidence type="ECO:0000313" key="15">
    <source>
        <dbReference type="Proteomes" id="UP000197058"/>
    </source>
</evidence>
<keyword evidence="4" id="KW-0964">Secreted</keyword>
<keyword evidence="8 10" id="KW-0720">Serine protease</keyword>
<feature type="chain" id="PRO_5042313396" description="Serine protease" evidence="10">
    <location>
        <begin position="34"/>
        <end position="636"/>
    </location>
</feature>